<evidence type="ECO:0000256" key="5">
    <source>
        <dbReference type="ARBA" id="ARBA00022840"/>
    </source>
</evidence>
<gene>
    <name evidence="13" type="primary">KIF15</name>
    <name evidence="13" type="synonym">kif15</name>
</gene>
<dbReference type="GO" id="GO:0005524">
    <property type="term" value="F:ATP binding"/>
    <property type="evidence" value="ECO:0007669"/>
    <property type="project" value="UniProtKB-UniRule"/>
</dbReference>
<dbReference type="GO" id="GO:0005829">
    <property type="term" value="C:cytosol"/>
    <property type="evidence" value="ECO:0007669"/>
    <property type="project" value="UniProtKB-ARBA"/>
</dbReference>
<dbReference type="GO" id="GO:0003777">
    <property type="term" value="F:microtubule motor activity"/>
    <property type="evidence" value="ECO:0007669"/>
    <property type="project" value="InterPro"/>
</dbReference>
<reference evidence="13" key="2">
    <citation type="submission" date="2025-09" db="UniProtKB">
        <authorList>
            <consortium name="Ensembl"/>
        </authorList>
    </citation>
    <scope>IDENTIFICATION</scope>
</reference>
<dbReference type="InterPro" id="IPR031794">
    <property type="entry name" value="HMMR_C"/>
</dbReference>
<dbReference type="PANTHER" id="PTHR37739:SF8">
    <property type="entry name" value="KINESIN-LIKE PROTEIN KIN-12D"/>
    <property type="match status" value="1"/>
</dbReference>
<dbReference type="CDD" id="cd01373">
    <property type="entry name" value="KISc_KLP2_like"/>
    <property type="match status" value="1"/>
</dbReference>
<evidence type="ECO:0000313" key="13">
    <source>
        <dbReference type="Ensembl" id="ENSSTUP00000102510.1"/>
    </source>
</evidence>
<keyword evidence="2" id="KW-0963">Cytoplasm</keyword>
<dbReference type="SUPFAM" id="SSF52540">
    <property type="entry name" value="P-loop containing nucleoside triphosphate hydrolases"/>
    <property type="match status" value="1"/>
</dbReference>
<evidence type="ECO:0000256" key="6">
    <source>
        <dbReference type="ARBA" id="ARBA00023054"/>
    </source>
</evidence>
<feature type="coiled-coil region" evidence="11">
    <location>
        <begin position="679"/>
        <end position="760"/>
    </location>
</feature>
<evidence type="ECO:0000256" key="2">
    <source>
        <dbReference type="ARBA" id="ARBA00022490"/>
    </source>
</evidence>
<organism evidence="13 14">
    <name type="scientific">Salmo trutta</name>
    <name type="common">Brown trout</name>
    <dbReference type="NCBI Taxonomy" id="8032"/>
    <lineage>
        <taxon>Eukaryota</taxon>
        <taxon>Metazoa</taxon>
        <taxon>Chordata</taxon>
        <taxon>Craniata</taxon>
        <taxon>Vertebrata</taxon>
        <taxon>Euteleostomi</taxon>
        <taxon>Actinopterygii</taxon>
        <taxon>Neopterygii</taxon>
        <taxon>Teleostei</taxon>
        <taxon>Protacanthopterygii</taxon>
        <taxon>Salmoniformes</taxon>
        <taxon>Salmonidae</taxon>
        <taxon>Salmoninae</taxon>
        <taxon>Salmo</taxon>
    </lineage>
</organism>
<comment type="similarity">
    <text evidence="9">Belongs to the TRAFAC class myosin-kinesin ATPase superfamily. Kinesin family. KIN-12 subfamily.</text>
</comment>
<dbReference type="PROSITE" id="PS00411">
    <property type="entry name" value="KINESIN_MOTOR_1"/>
    <property type="match status" value="1"/>
</dbReference>
<keyword evidence="5 10" id="KW-0067">ATP-binding</keyword>
<reference evidence="13" key="1">
    <citation type="submission" date="2025-08" db="UniProtKB">
        <authorList>
            <consortium name="Ensembl"/>
        </authorList>
    </citation>
    <scope>IDENTIFICATION</scope>
</reference>
<evidence type="ECO:0000259" key="12">
    <source>
        <dbReference type="PROSITE" id="PS50067"/>
    </source>
</evidence>
<comment type="subcellular location">
    <subcellularLocation>
        <location evidence="1">Cytoplasm</location>
        <location evidence="1">Cytoskeleton</location>
        <location evidence="1">Spindle</location>
    </subcellularLocation>
</comment>
<dbReference type="GO" id="GO:0005813">
    <property type="term" value="C:centrosome"/>
    <property type="evidence" value="ECO:0007669"/>
    <property type="project" value="UniProtKB-ARBA"/>
</dbReference>
<feature type="coiled-coil region" evidence="11">
    <location>
        <begin position="800"/>
        <end position="859"/>
    </location>
</feature>
<evidence type="ECO:0000256" key="10">
    <source>
        <dbReference type="PROSITE-ProRule" id="PRU00283"/>
    </source>
</evidence>
<dbReference type="GO" id="GO:0005819">
    <property type="term" value="C:spindle"/>
    <property type="evidence" value="ECO:0007669"/>
    <property type="project" value="UniProtKB-SubCell"/>
</dbReference>
<feature type="coiled-coil region" evidence="11">
    <location>
        <begin position="937"/>
        <end position="964"/>
    </location>
</feature>
<proteinExistence type="inferred from homology"/>
<dbReference type="FunFam" id="3.40.850.10:FF:000034">
    <property type="entry name" value="Kinesin family member 15"/>
    <property type="match status" value="1"/>
</dbReference>
<evidence type="ECO:0000313" key="14">
    <source>
        <dbReference type="Proteomes" id="UP000472277"/>
    </source>
</evidence>
<sequence length="1175" mass="134387">ETFIFASDLKNIFCGDSDSIKVFVRVRPLTQGTGLTTDGDQGLCLSVTSPNTIRLHSKPEPRTFTYDHVADMDITQDSVFSSVAKNIVESCINGYNGTIFAYGQTGSGKTFTMLGPSDFDNFTDDQRGVIPRSFEYLFFLINRESENAKSFLCKCSFIEIYNEQIYDLLDSASASLFLRENIKKGVFVEGAVEKFVTSAAEAYQVLSMGWRNRRVASTSMNRESSRSHAVFTMTLESKETAKEVVNIRTSQLNLVDLAGSERQRDTHTDGSRLKEASSINRSLMCLGQVIMALVDVSNGKSRHICYRDSKLTFLLRDSLGGNAKTYIIANVHPGSKCFGETLSTLQFAQRAKLIKNKAMINEDTQGNVRQLQTEVKKLKEQLAQALSAQTHSGLDASFKTQFLEAVRLWKKCENDKQMLLQKVAQLEEAWSQKEKFIHSNRMILKFREEHISRLEKSLKGGQGLLSDPQSQALVDQLKEEIKILRDQIAHHPKMTRYAAENYSLREENRQLRSHESVRRAEEAAGQAAAELEEEFQRALETEWSDGENISAISMERLKAQFFQKQTELTVTIQAFEEYKEVTKKQMSELESEKRYLDKSNKHLENILEATKAHKKLEVSQLNKIHFETIKILTTPTKAYNLRTRLVPLSSPDHLNGRGDEDVDDIQSEQPPPAMTEMVCEALTEELQQVQEQASQVQTLLDQEELKSRKLLQQIVKLEEQLLSTERSGWNREQLSLQETISNLEQNLQAERRTREVLNSEVHDLRLVLQSSDRELAAVKKELCESQSEQQKETSHLSSSLISTQLQLQEVQREWEQLLEQQRSLQDAFDQLQAEAKFDADQSRQQLEEKRQEVTAQQAQITVSQLLFKPTKPCLSVKDIQNMSLICIKLQLNEFVLELINQTRDLRSELGEKDQCLAMLSGDVKDLTAKYSAACSEREEIKEHNNRMQAELQDMREAAERKVASNLIEVRLGEEVIYATEEVERLTKVLDEQAGLLQASQDQTAQKEAIIQTLQEKVTDLFLYIYKGATENGSRATTPHTPRSFNTDLSQVLECQERELENRRSSMLTMEVLLTELNSERAAKNEEIQRLKVFFWLFTLMYGHCFSVNVGNVFLPDCPLQEVELLRKQIDHLSEENGKLVGHKNHKQRIEYLVKLKKENTKLQEENEKLRSEMSV</sequence>
<protein>
    <submittedName>
        <fullName evidence="13">Kinesin family member 15</fullName>
    </submittedName>
</protein>
<dbReference type="GO" id="GO:0000278">
    <property type="term" value="P:mitotic cell cycle"/>
    <property type="evidence" value="ECO:0007669"/>
    <property type="project" value="UniProtKB-ARBA"/>
</dbReference>
<keyword evidence="3" id="KW-0493">Microtubule</keyword>
<dbReference type="Proteomes" id="UP000472277">
    <property type="component" value="Chromosome 25"/>
</dbReference>
<keyword evidence="7 10" id="KW-0505">Motor protein</keyword>
<feature type="coiled-coil region" evidence="11">
    <location>
        <begin position="504"/>
        <end position="541"/>
    </location>
</feature>
<dbReference type="SMART" id="SM00129">
    <property type="entry name" value="KISc"/>
    <property type="match status" value="1"/>
</dbReference>
<dbReference type="InterPro" id="IPR036961">
    <property type="entry name" value="Kinesin_motor_dom_sf"/>
</dbReference>
<evidence type="ECO:0000256" key="11">
    <source>
        <dbReference type="SAM" id="Coils"/>
    </source>
</evidence>
<dbReference type="Ensembl" id="ENSSTUT00000109928.1">
    <property type="protein sequence ID" value="ENSSTUP00000102510.1"/>
    <property type="gene ID" value="ENSSTUG00000045455.1"/>
</dbReference>
<evidence type="ECO:0000256" key="4">
    <source>
        <dbReference type="ARBA" id="ARBA00022741"/>
    </source>
</evidence>
<evidence type="ECO:0000256" key="3">
    <source>
        <dbReference type="ARBA" id="ARBA00022701"/>
    </source>
</evidence>
<keyword evidence="8" id="KW-0206">Cytoskeleton</keyword>
<keyword evidence="6 11" id="KW-0175">Coiled coil</keyword>
<dbReference type="Pfam" id="PF15908">
    <property type="entry name" value="HMMR_C"/>
    <property type="match status" value="1"/>
</dbReference>
<dbReference type="AlphaFoldDB" id="A0A674E354"/>
<evidence type="ECO:0000256" key="7">
    <source>
        <dbReference type="ARBA" id="ARBA00023175"/>
    </source>
</evidence>
<evidence type="ECO:0000256" key="8">
    <source>
        <dbReference type="ARBA" id="ARBA00023212"/>
    </source>
</evidence>
<feature type="coiled-coil region" evidence="11">
    <location>
        <begin position="361"/>
        <end position="429"/>
    </location>
</feature>
<dbReference type="PRINTS" id="PR00380">
    <property type="entry name" value="KINESINHEAVY"/>
</dbReference>
<dbReference type="InterPro" id="IPR001752">
    <property type="entry name" value="Kinesin_motor_dom"/>
</dbReference>
<dbReference type="Pfam" id="PF00225">
    <property type="entry name" value="Kinesin"/>
    <property type="match status" value="1"/>
</dbReference>
<feature type="binding site" evidence="10">
    <location>
        <begin position="103"/>
        <end position="110"/>
    </location>
    <ligand>
        <name>ATP</name>
        <dbReference type="ChEBI" id="CHEBI:30616"/>
    </ligand>
</feature>
<accession>A0A674E354</accession>
<dbReference type="PANTHER" id="PTHR37739">
    <property type="entry name" value="KINESIN-LIKE PROTEIN KIN-12D"/>
    <property type="match status" value="1"/>
</dbReference>
<evidence type="ECO:0000256" key="1">
    <source>
        <dbReference type="ARBA" id="ARBA00004186"/>
    </source>
</evidence>
<name>A0A674E354_SALTR</name>
<dbReference type="PROSITE" id="PS50067">
    <property type="entry name" value="KINESIN_MOTOR_2"/>
    <property type="match status" value="1"/>
</dbReference>
<dbReference type="GO" id="GO:0007018">
    <property type="term" value="P:microtubule-based movement"/>
    <property type="evidence" value="ECO:0007669"/>
    <property type="project" value="InterPro"/>
</dbReference>
<evidence type="ECO:0000256" key="9">
    <source>
        <dbReference type="ARBA" id="ARBA00034488"/>
    </source>
</evidence>
<dbReference type="GO" id="GO:0005874">
    <property type="term" value="C:microtubule"/>
    <property type="evidence" value="ECO:0007669"/>
    <property type="project" value="UniProtKB-KW"/>
</dbReference>
<keyword evidence="14" id="KW-1185">Reference proteome</keyword>
<dbReference type="Gene3D" id="3.40.850.10">
    <property type="entry name" value="Kinesin motor domain"/>
    <property type="match status" value="1"/>
</dbReference>
<feature type="domain" description="Kinesin motor" evidence="12">
    <location>
        <begin position="19"/>
        <end position="354"/>
    </location>
</feature>
<dbReference type="GeneTree" id="ENSGT00940000156463"/>
<dbReference type="InterPro" id="IPR019821">
    <property type="entry name" value="Kinesin_motor_CS"/>
</dbReference>
<dbReference type="InterPro" id="IPR044986">
    <property type="entry name" value="KIF15/KIN-12"/>
</dbReference>
<keyword evidence="4 10" id="KW-0547">Nucleotide-binding</keyword>
<dbReference type="GO" id="GO:0008017">
    <property type="term" value="F:microtubule binding"/>
    <property type="evidence" value="ECO:0007669"/>
    <property type="project" value="InterPro"/>
</dbReference>
<dbReference type="InterPro" id="IPR027417">
    <property type="entry name" value="P-loop_NTPase"/>
</dbReference>